<evidence type="ECO:0000313" key="1">
    <source>
        <dbReference type="EMBL" id="KAK7433653.1"/>
    </source>
</evidence>
<organism evidence="1 2">
    <name type="scientific">Marasmiellus scandens</name>
    <dbReference type="NCBI Taxonomy" id="2682957"/>
    <lineage>
        <taxon>Eukaryota</taxon>
        <taxon>Fungi</taxon>
        <taxon>Dikarya</taxon>
        <taxon>Basidiomycota</taxon>
        <taxon>Agaricomycotina</taxon>
        <taxon>Agaricomycetes</taxon>
        <taxon>Agaricomycetidae</taxon>
        <taxon>Agaricales</taxon>
        <taxon>Marasmiineae</taxon>
        <taxon>Omphalotaceae</taxon>
        <taxon>Marasmiellus</taxon>
    </lineage>
</organism>
<sequence>MSSTFYTAIPGFFLQDNPNIVAADIGPAPVRLGLIDDSKDRWSKFKQTIKDLNDQAEEGSSYKVFVFGRHGQGVHNVGGDKYGRELWYGHWSKLERDDELIWGPDAPLTPLGKDQAKQVRAAWQQELPFNIFLPETHYCSPMTRAMQTCLITFEGLSLTENLARPIVLEDCREAYGLYPCDKRNTRSYISSTFPEFTIEDNLTEDDELWRAEAREPRENVAVRAKRVLDRIFEKDENTFISITAHKAIINGFFTAINRHTYDTPTGGIVPVVIKRDKVPI</sequence>
<dbReference type="Gene3D" id="3.40.50.1240">
    <property type="entry name" value="Phosphoglycerate mutase-like"/>
    <property type="match status" value="1"/>
</dbReference>
<dbReference type="PANTHER" id="PTHR48100:SF1">
    <property type="entry name" value="HISTIDINE PHOSPHATASE FAMILY PROTEIN-RELATED"/>
    <property type="match status" value="1"/>
</dbReference>
<keyword evidence="2" id="KW-1185">Reference proteome</keyword>
<comment type="caution">
    <text evidence="1">The sequence shown here is derived from an EMBL/GenBank/DDBJ whole genome shotgun (WGS) entry which is preliminary data.</text>
</comment>
<dbReference type="InterPro" id="IPR029033">
    <property type="entry name" value="His_PPase_superfam"/>
</dbReference>
<dbReference type="InterPro" id="IPR013078">
    <property type="entry name" value="His_Pase_superF_clade-1"/>
</dbReference>
<accession>A0ABR1IIL4</accession>
<dbReference type="CDD" id="cd07067">
    <property type="entry name" value="HP_PGM_like"/>
    <property type="match status" value="1"/>
</dbReference>
<dbReference type="SMART" id="SM00855">
    <property type="entry name" value="PGAM"/>
    <property type="match status" value="1"/>
</dbReference>
<dbReference type="InterPro" id="IPR050275">
    <property type="entry name" value="PGM_Phosphatase"/>
</dbReference>
<reference evidence="1 2" key="1">
    <citation type="submission" date="2024-01" db="EMBL/GenBank/DDBJ databases">
        <title>A draft genome for the cacao thread blight pathogen Marasmiellus scandens.</title>
        <authorList>
            <person name="Baruah I.K."/>
            <person name="Leung J."/>
            <person name="Bukari Y."/>
            <person name="Amoako-Attah I."/>
            <person name="Meinhardt L.W."/>
            <person name="Bailey B.A."/>
            <person name="Cohen S.P."/>
        </authorList>
    </citation>
    <scope>NUCLEOTIDE SEQUENCE [LARGE SCALE GENOMIC DNA]</scope>
    <source>
        <strain evidence="1 2">GH-19</strain>
    </source>
</reference>
<proteinExistence type="predicted"/>
<dbReference type="Proteomes" id="UP001498398">
    <property type="component" value="Unassembled WGS sequence"/>
</dbReference>
<gene>
    <name evidence="1" type="primary">PMU1_2</name>
    <name evidence="1" type="ORF">VKT23_020659</name>
</gene>
<protein>
    <submittedName>
        <fullName evidence="1">Phosphoglycerate mutase pmu1</fullName>
    </submittedName>
</protein>
<dbReference type="SUPFAM" id="SSF53254">
    <property type="entry name" value="Phosphoglycerate mutase-like"/>
    <property type="match status" value="1"/>
</dbReference>
<name>A0ABR1IIL4_9AGAR</name>
<dbReference type="Pfam" id="PF00300">
    <property type="entry name" value="His_Phos_1"/>
    <property type="match status" value="1"/>
</dbReference>
<dbReference type="PANTHER" id="PTHR48100">
    <property type="entry name" value="BROAD-SPECIFICITY PHOSPHATASE YOR283W-RELATED"/>
    <property type="match status" value="1"/>
</dbReference>
<dbReference type="EMBL" id="JBANRG010000146">
    <property type="protein sequence ID" value="KAK7433653.1"/>
    <property type="molecule type" value="Genomic_DNA"/>
</dbReference>
<evidence type="ECO:0000313" key="2">
    <source>
        <dbReference type="Proteomes" id="UP001498398"/>
    </source>
</evidence>